<organism evidence="2 3">
    <name type="scientific">Neptunitalea chrysea</name>
    <dbReference type="NCBI Taxonomy" id="1647581"/>
    <lineage>
        <taxon>Bacteria</taxon>
        <taxon>Pseudomonadati</taxon>
        <taxon>Bacteroidota</taxon>
        <taxon>Flavobacteriia</taxon>
        <taxon>Flavobacteriales</taxon>
        <taxon>Flavobacteriaceae</taxon>
        <taxon>Neptunitalea</taxon>
    </lineage>
</organism>
<dbReference type="Pfam" id="PF13449">
    <property type="entry name" value="Phytase-like"/>
    <property type="match status" value="1"/>
</dbReference>
<evidence type="ECO:0000313" key="2">
    <source>
        <dbReference type="EMBL" id="GLB52390.1"/>
    </source>
</evidence>
<comment type="caution">
    <text evidence="2">The sequence shown here is derived from an EMBL/GenBank/DDBJ whole genome shotgun (WGS) entry which is preliminary data.</text>
</comment>
<keyword evidence="3" id="KW-1185">Reference proteome</keyword>
<proteinExistence type="predicted"/>
<dbReference type="Gene3D" id="2.130.10.10">
    <property type="entry name" value="YVTN repeat-like/Quinoprotein amine dehydrogenase"/>
    <property type="match status" value="1"/>
</dbReference>
<protein>
    <recommendedName>
        <fullName evidence="1">Phytase-like domain-containing protein</fullName>
    </recommendedName>
</protein>
<name>A0A9W6B4I9_9FLAO</name>
<dbReference type="Proteomes" id="UP001143545">
    <property type="component" value="Unassembled WGS sequence"/>
</dbReference>
<reference evidence="2" key="1">
    <citation type="submission" date="2022-07" db="EMBL/GenBank/DDBJ databases">
        <title>Taxonomy of Novel Oxalotrophic and Methylotrophic Bacteria.</title>
        <authorList>
            <person name="Sahin N."/>
            <person name="Tani A."/>
        </authorList>
    </citation>
    <scope>NUCLEOTIDE SEQUENCE</scope>
    <source>
        <strain evidence="2">AM327</strain>
    </source>
</reference>
<accession>A0A9W6B4I9</accession>
<dbReference type="EMBL" id="BRVP01000008">
    <property type="protein sequence ID" value="GLB52390.1"/>
    <property type="molecule type" value="Genomic_DNA"/>
</dbReference>
<evidence type="ECO:0000313" key="3">
    <source>
        <dbReference type="Proteomes" id="UP001143545"/>
    </source>
</evidence>
<dbReference type="SUPFAM" id="SSF75011">
    <property type="entry name" value="3-carboxy-cis,cis-mucoante lactonizing enzyme"/>
    <property type="match status" value="1"/>
</dbReference>
<gene>
    <name evidence="2" type="ORF">NBRC110019_14300</name>
</gene>
<feature type="domain" description="Phytase-like" evidence="1">
    <location>
        <begin position="32"/>
        <end position="250"/>
    </location>
</feature>
<dbReference type="AlphaFoldDB" id="A0A9W6B4I9"/>
<sequence>MSFSQDVQLQILDNELNKPFEFSSLAIRNDTIFLPTENCKTIFYVDKITKKVIGKDYFEVLGKSDLEGITVFKNYIFVADEEDNNIQFINITTKAITKLKIHDIDSNQNTNHDFGLEGIKMNKKGTYLYVLKELNKNYESEIYCFNVTFKNNLFFLALDKKIVIRLDRSHRYTDLALSEDETKLYLLRSKIGGYYIDHIDITNLKSTFYFKDLATIDISKSVNTYSKLGYNSNMEGLAVDGNSLYLISDNYNGRDNTCDDPVNEKSKTLFLEVKL</sequence>
<evidence type="ECO:0000259" key="1">
    <source>
        <dbReference type="Pfam" id="PF13449"/>
    </source>
</evidence>
<dbReference type="InterPro" id="IPR027372">
    <property type="entry name" value="Phytase-like_dom"/>
</dbReference>
<dbReference type="InterPro" id="IPR015943">
    <property type="entry name" value="WD40/YVTN_repeat-like_dom_sf"/>
</dbReference>